<organism evidence="1 2">
    <name type="scientific">Choanephora cucurbitarum</name>
    <dbReference type="NCBI Taxonomy" id="101091"/>
    <lineage>
        <taxon>Eukaryota</taxon>
        <taxon>Fungi</taxon>
        <taxon>Fungi incertae sedis</taxon>
        <taxon>Mucoromycota</taxon>
        <taxon>Mucoromycotina</taxon>
        <taxon>Mucoromycetes</taxon>
        <taxon>Mucorales</taxon>
        <taxon>Mucorineae</taxon>
        <taxon>Choanephoraceae</taxon>
        <taxon>Choanephoroideae</taxon>
        <taxon>Choanephora</taxon>
    </lineage>
</organism>
<protein>
    <submittedName>
        <fullName evidence="1">Uncharacterized protein</fullName>
    </submittedName>
</protein>
<gene>
    <name evidence="1" type="ORF">A0J61_06378</name>
</gene>
<comment type="caution">
    <text evidence="1">The sequence shown here is derived from an EMBL/GenBank/DDBJ whole genome shotgun (WGS) entry which is preliminary data.</text>
</comment>
<reference evidence="1 2" key="1">
    <citation type="submission" date="2016-03" db="EMBL/GenBank/DDBJ databases">
        <title>Choanephora cucurbitarum.</title>
        <authorList>
            <person name="Min B."/>
            <person name="Park H."/>
            <person name="Park J.-H."/>
            <person name="Shin H.-D."/>
            <person name="Choi I.-G."/>
        </authorList>
    </citation>
    <scope>NUCLEOTIDE SEQUENCE [LARGE SCALE GENOMIC DNA]</scope>
    <source>
        <strain evidence="1 2">KUS-F28377</strain>
    </source>
</reference>
<evidence type="ECO:0000313" key="1">
    <source>
        <dbReference type="EMBL" id="OBZ85568.1"/>
    </source>
</evidence>
<name>A0A1C7N9F3_9FUNG</name>
<accession>A0A1C7N9F3</accession>
<evidence type="ECO:0000313" key="2">
    <source>
        <dbReference type="Proteomes" id="UP000093000"/>
    </source>
</evidence>
<proteinExistence type="predicted"/>
<sequence>MSTSLSSGILQNAVKKALTTNTPQESIHLTRVLQKMKPELAEYHDAIAPKRLLNVEKGHIAAHQNPAIVLDSLLHKTASQRSKGSLRYDDLIDYI</sequence>
<keyword evidence="2" id="KW-1185">Reference proteome</keyword>
<dbReference type="InParanoid" id="A0A1C7N9F3"/>
<dbReference type="Proteomes" id="UP000093000">
    <property type="component" value="Unassembled WGS sequence"/>
</dbReference>
<dbReference type="EMBL" id="LUGH01000382">
    <property type="protein sequence ID" value="OBZ85568.1"/>
    <property type="molecule type" value="Genomic_DNA"/>
</dbReference>
<dbReference type="AlphaFoldDB" id="A0A1C7N9F3"/>